<keyword evidence="2" id="KW-0472">Membrane</keyword>
<dbReference type="Proteomes" id="UP000224915">
    <property type="component" value="Unassembled WGS sequence"/>
</dbReference>
<feature type="transmembrane region" description="Helical" evidence="2">
    <location>
        <begin position="104"/>
        <end position="123"/>
    </location>
</feature>
<evidence type="ECO:0000256" key="1">
    <source>
        <dbReference type="SAM" id="MobiDB-lite"/>
    </source>
</evidence>
<feature type="compositionally biased region" description="Gly residues" evidence="1">
    <location>
        <begin position="1"/>
        <end position="17"/>
    </location>
</feature>
<feature type="region of interest" description="Disordered" evidence="1">
    <location>
        <begin position="1"/>
        <end position="24"/>
    </location>
</feature>
<accession>A0A2A9CXJ4</accession>
<dbReference type="AlphaFoldDB" id="A0A2A9CXJ4"/>
<gene>
    <name evidence="3" type="ORF">ATL40_0715</name>
</gene>
<name>A0A2A9CXJ4_9MICO</name>
<keyword evidence="4" id="KW-1185">Reference proteome</keyword>
<feature type="transmembrane region" description="Helical" evidence="2">
    <location>
        <begin position="143"/>
        <end position="162"/>
    </location>
</feature>
<protein>
    <submittedName>
        <fullName evidence="3">Uncharacterized protein</fullName>
    </submittedName>
</protein>
<feature type="transmembrane region" description="Helical" evidence="2">
    <location>
        <begin position="81"/>
        <end position="98"/>
    </location>
</feature>
<evidence type="ECO:0000313" key="3">
    <source>
        <dbReference type="EMBL" id="PFG19158.1"/>
    </source>
</evidence>
<dbReference type="EMBL" id="PDJD01000001">
    <property type="protein sequence ID" value="PFG19158.1"/>
    <property type="molecule type" value="Genomic_DNA"/>
</dbReference>
<keyword evidence="2" id="KW-0812">Transmembrane</keyword>
<evidence type="ECO:0000256" key="2">
    <source>
        <dbReference type="SAM" id="Phobius"/>
    </source>
</evidence>
<reference evidence="3 4" key="1">
    <citation type="submission" date="2017-10" db="EMBL/GenBank/DDBJ databases">
        <title>Sequencing the genomes of 1000 actinobacteria strains.</title>
        <authorList>
            <person name="Klenk H.-P."/>
        </authorList>
    </citation>
    <scope>NUCLEOTIDE SEQUENCE [LARGE SCALE GENOMIC DNA]</scope>
    <source>
        <strain evidence="3 4">DSM 21801</strain>
    </source>
</reference>
<comment type="caution">
    <text evidence="3">The sequence shown here is derived from an EMBL/GenBank/DDBJ whole genome shotgun (WGS) entry which is preliminary data.</text>
</comment>
<feature type="transmembrane region" description="Helical" evidence="2">
    <location>
        <begin position="174"/>
        <end position="193"/>
    </location>
</feature>
<feature type="region of interest" description="Disordered" evidence="1">
    <location>
        <begin position="216"/>
        <end position="237"/>
    </location>
</feature>
<feature type="transmembrane region" description="Helical" evidence="2">
    <location>
        <begin position="41"/>
        <end position="74"/>
    </location>
</feature>
<evidence type="ECO:0000313" key="4">
    <source>
        <dbReference type="Proteomes" id="UP000224915"/>
    </source>
</evidence>
<organism evidence="3 4">
    <name type="scientific">Serinibacter salmoneus</name>
    <dbReference type="NCBI Taxonomy" id="556530"/>
    <lineage>
        <taxon>Bacteria</taxon>
        <taxon>Bacillati</taxon>
        <taxon>Actinomycetota</taxon>
        <taxon>Actinomycetes</taxon>
        <taxon>Micrococcales</taxon>
        <taxon>Beutenbergiaceae</taxon>
        <taxon>Serinibacter</taxon>
    </lineage>
</organism>
<dbReference type="RefSeq" id="WP_098468327.1">
    <property type="nucleotide sequence ID" value="NZ_PDJD01000001.1"/>
</dbReference>
<sequence length="237" mass="24343">MSGGTGGSTGGTGGTGGAKNPRGPLTVEITGQRLLRVGWLWALIVAAGLGAALVIPTLWQLTVAAALSVALVLFLPRGQAVGWWLAVIAFAVVAGEPLGQPRLAALLLCVHTVILASGLIVNLHPRDGVSFGVLRPRLRLAAAVQLLAQALGLAGWAVSATVAPSPDGAQSPMIWLAVVAAVALTALAIPLLAETRGAATGWTRFARARVEMRDPAASRHLRDRRRQAPATRAPLDG</sequence>
<keyword evidence="2" id="KW-1133">Transmembrane helix</keyword>
<proteinExistence type="predicted"/>